<dbReference type="PANTHER" id="PTHR43649:SF34">
    <property type="entry name" value="ABC TRANSPORTER PERIPLASMIC-BINDING PROTEIN YCJN-RELATED"/>
    <property type="match status" value="1"/>
</dbReference>
<dbReference type="AlphaFoldDB" id="A0A399F8R0"/>
<evidence type="ECO:0000256" key="4">
    <source>
        <dbReference type="SAM" id="SignalP"/>
    </source>
</evidence>
<evidence type="ECO:0000313" key="6">
    <source>
        <dbReference type="Proteomes" id="UP000266178"/>
    </source>
</evidence>
<dbReference type="RefSeq" id="WP_119357920.1">
    <property type="nucleotide sequence ID" value="NZ_BJXM01000030.1"/>
</dbReference>
<feature type="signal peptide" evidence="4">
    <location>
        <begin position="1"/>
        <end position="18"/>
    </location>
</feature>
<sequence>MKWLAVFGVLLGLASAQGVTLQALMEDVPETQIIEKLLPDFEQKTGIKVVFEKVQYGAMHDKLVSQLLAPQSSYDFLEVDFLWAGEFPAAGWLEPLEPYVRKSNFDLSAYYPSMLDLVGYYQKTLYMIPMYNYAMGLIYRKDLLARKDLQDRFRAQFKAPLALPKTLEAYLQVAGFMQKNAGVSGAAMQGQRGDPNFMEFSNYLFAAGGRYLDDQNRVILNSAAGQKALQTYTQMIRNFAPRGALNFNLDDTFRVMCQGQAFSMVTYWWMLPQLDNAQQCPKVAGKVALAPMPGGKGVNGGWGWAIPKNSAQKDAAWQFIAWVESPEIVLKRALAGNAPTRKDVFQNAEVLRKYPYYKEAQAIIAGAQKVPIFAYTAEMEDVVGREISLAAGGQKGTAAALQDAARGLEALLRKAGLR</sequence>
<comment type="caution">
    <text evidence="5">The sequence shown here is derived from an EMBL/GenBank/DDBJ whole genome shotgun (WGS) entry which is preliminary data.</text>
</comment>
<evidence type="ECO:0000256" key="2">
    <source>
        <dbReference type="ARBA" id="ARBA00022448"/>
    </source>
</evidence>
<reference evidence="5 6" key="1">
    <citation type="submission" date="2018-08" db="EMBL/GenBank/DDBJ databases">
        <title>Meiothermus granaticius genome AF-68 sequencing project.</title>
        <authorList>
            <person name="Da Costa M.S."/>
            <person name="Albuquerque L."/>
            <person name="Raposo P."/>
            <person name="Froufe H.J.C."/>
            <person name="Barroso C.S."/>
            <person name="Egas C."/>
        </authorList>
    </citation>
    <scope>NUCLEOTIDE SEQUENCE [LARGE SCALE GENOMIC DNA]</scope>
    <source>
        <strain evidence="5 6">AF-68</strain>
    </source>
</reference>
<feature type="chain" id="PRO_5030071858" evidence="4">
    <location>
        <begin position="19"/>
        <end position="418"/>
    </location>
</feature>
<keyword evidence="6" id="KW-1185">Reference proteome</keyword>
<keyword evidence="3 4" id="KW-0732">Signal</keyword>
<accession>A0A399F8R0</accession>
<gene>
    <name evidence="5" type="primary">araN_1</name>
    <name evidence="5" type="ORF">Mgrana_02459</name>
</gene>
<dbReference type="Gene3D" id="3.40.190.10">
    <property type="entry name" value="Periplasmic binding protein-like II"/>
    <property type="match status" value="2"/>
</dbReference>
<comment type="similarity">
    <text evidence="1">Belongs to the bacterial solute-binding protein 1 family.</text>
</comment>
<dbReference type="Proteomes" id="UP000266178">
    <property type="component" value="Unassembled WGS sequence"/>
</dbReference>
<dbReference type="InterPro" id="IPR006059">
    <property type="entry name" value="SBP"/>
</dbReference>
<dbReference type="Pfam" id="PF01547">
    <property type="entry name" value="SBP_bac_1"/>
    <property type="match status" value="1"/>
</dbReference>
<organism evidence="5 6">
    <name type="scientific">Meiothermus granaticius NBRC 107808</name>
    <dbReference type="NCBI Taxonomy" id="1227551"/>
    <lineage>
        <taxon>Bacteria</taxon>
        <taxon>Thermotogati</taxon>
        <taxon>Deinococcota</taxon>
        <taxon>Deinococci</taxon>
        <taxon>Thermales</taxon>
        <taxon>Thermaceae</taxon>
        <taxon>Meiothermus</taxon>
    </lineage>
</organism>
<evidence type="ECO:0000256" key="1">
    <source>
        <dbReference type="ARBA" id="ARBA00008520"/>
    </source>
</evidence>
<protein>
    <submittedName>
        <fullName evidence="5">Putative arabinose-binding protein</fullName>
    </submittedName>
</protein>
<proteinExistence type="inferred from homology"/>
<dbReference type="InterPro" id="IPR050490">
    <property type="entry name" value="Bact_solute-bd_prot1"/>
</dbReference>
<dbReference type="OrthoDB" id="9808332at2"/>
<dbReference type="PANTHER" id="PTHR43649">
    <property type="entry name" value="ARABINOSE-BINDING PROTEIN-RELATED"/>
    <property type="match status" value="1"/>
</dbReference>
<dbReference type="EMBL" id="QWLB01000036">
    <property type="protein sequence ID" value="RIH91649.1"/>
    <property type="molecule type" value="Genomic_DNA"/>
</dbReference>
<dbReference type="SUPFAM" id="SSF53850">
    <property type="entry name" value="Periplasmic binding protein-like II"/>
    <property type="match status" value="1"/>
</dbReference>
<evidence type="ECO:0000256" key="3">
    <source>
        <dbReference type="ARBA" id="ARBA00022729"/>
    </source>
</evidence>
<keyword evidence="2" id="KW-0813">Transport</keyword>
<name>A0A399F8R0_9DEIN</name>
<evidence type="ECO:0000313" key="5">
    <source>
        <dbReference type="EMBL" id="RIH91649.1"/>
    </source>
</evidence>